<sequence>MDWGIYKPAKRLRPEPAAGGCEPEGSGRLLRRRHLAPTPTSADQGTDQTADKSADQAADQNTGANTKPGAYALSSRGPRPPPGPPPTHLRTEQGADQSTDQGAGQSADQSYDKGADQAADQSEDRSDDESADQSADQSDDKGADQNADHSDDQDADQNTGASNTPGAYALSSRGPRPPPGPPPAHLRTEHGADQSDDKSADQSDDQGADQSDDQGADQTADQSDDQDADQTTALSSRGPSPPPGPPPAHLRAEQGADQSIFEGAGQSDDKSADQSDNQGADQSDDQGADQTALSSRGSGPPAELLQQGDAIWISCNFQCGWKKWTFQRREGQIMYYKPADVELEWIAVAALFNAGLVARQTLLSAAWRLGEMGMLAEEDDLNWMTSGVDAGSAAAVAAPAKAPPPAAPAKASPPAVPPSPPPAKVLDGWETYYLDNTFTTLFFYHNPTGASQRHPPSDDVSATGQTIHDAYRAEAASAGWPRSDLPEIDVLESLVAKGVLTNEGVLDWMQSGVVTAQTGPAGGRSSKPRRRPTDPKDKAPWYMRGLNAPIFVKTDLQPELALLSRQGNCVAHGIGHVIGKALDAVAYAKIFPAAASRGRKYVDVAAALGVGLQEAPGRACVVGASESGQEDSVIPETQAAEFEVPTQPGDPPTVGAEDTMAAEISEGAPRDAAMVAALAKRMRIAGAATSRDTFKSMWSDVTEKSSKLANSSAADPPQFHGVVAATERLADIVNKNHEEWNDDVKRLGMAALMLYRSRQSDVSLLQHVQLLWVLLGGRELRAHSGRAYFYDHSLGHFEGFDGLMPPTVLAAAGNAMLTLEGLFRSFKAPVARKDADVLNAIDSSIKEALAQNNNDLPSAMLTFHDNCMFNKGNNLLKAGSAAPGRQSEPGGDGEDAEGALAAPAPDTSNSADSWFVLTAQTISEVSTKLQYELLGNKLVPYFIEWCSTDMQRVPGCACADCCVLYDRSAFENVCLLSSRSPENNIYLGIPTPLLDPVLDAAMERVQRVYEQTFWSIPESFVFGQAAQALAKRGQNIDQITVYWGPGGVGPSLYTSHLHAMYGDKNHQFFDPNIFFQDEEMRKVVELLVGGCIFTGQERPSGQRSSMRQDLLKKFAAADTIAGRLLYSILTKMYRIIGWKRMEVNQFFTFDNVNERNLESIVRRIAIIKIQSRFVDKLYVDKIILTDPSRYGIFARDPDAKDFMISGAAVAAGHKIQYAFEVENGPEACRDIFVNYTKCGGDHGVTEKYVRIACHIKAANAAESAASAVAEGLVDPPSQDGHLPSSPIVLLSNHLVKELQRKGLNYLTYSVFRASATPPGARLKGNKEEQWESLKGSDLWIDVGSKGKAEDRLIPRVKTQRDASILCSRRPPCCDAIYPEHCDASALEAARCTSRLANEKTLAGAFNALASAIAPARGRPAKGVLERIESLDERAQKILSMTETSQRLLDRSKRSADLEVKRRKLASKQPSVEKSPTRHTGRKETVPLDSFKSYRRAVEWPSRQCVNEELSAQAMDQRLQHVVFSSTFDLDFVNCVFCLLAQIIEKLGIIDAQLFADEIAALQRVRADREGVCRRRERVHGAGALASEEAWASFPLAPDRDVFKMLPFKGKQVLIKLICGGALPKELSENEFAKMLVRTARFLRWLAVGLCPEQFKLLESAQDKWSEASLASYMWQGVEDYCLEQWVDFVMEEKVSHIALHFDGLRVDKGRVLLSQAGGDAQATAVSDAEKVKSFCKKSEERILATTGYSVSIRNKERYYFIDLLRASAFDVEPADAPSDVEALFSAGNGIFCAMAALAGNWSDMSTKAAAAATPPSAAAASAASSPLFWAPPRRSYRTCARAANVKLLPVEVPQESCPGLFLVHCEPDVAPLCVGIDVKQRGPHKCYVGRERWSLPAGALDEAVLAALDRCMVVAFQMKPADRDDEDHRDSSLDGALDLFAGAGIEDNVAAVCRARRRRSLAARVAAGSPSSDRSLSPPSPASPAAQRGAAALRELGCSIRGIVPFDRRRLTWHGNCIPFGIAALTGDWDGVIAAATVDSDENAAAMASGLRRYSDCANLLGVSLRPVPTTAVETLGRFLVHGKVAGREHCAAVEVFEHGGSILHSEGLSWDVPRSCLDACLRIILDFGVEAAFALGGGHSSTLGDDVAARDAMDMVAGAGVEEEGAVDVANADDEHAEELDDDSCVRVHANLLQLLRDEVTDFEMIVKSLSRTGATKDGNGSVARCLLCPFKEYSTSSVNVKRDLLAHIANHHGLHRKCENGRDRKMGSGRYVASGTKQWKVIQALFDDDMLSKHQPKNLLQRSADLMRRSVSPPLRCLGVDKQIRLLLDHDGPRFVNFEVLARDGALQARRVGNTCCTKEFAELVFRESILHEVASRTFYQGKVVQWLSLMEDVFSSPFVEELRTNLMGELVDNTEFEHVSLDATLRAAMRVKGQANYREPAEIRAAAPFPDGVAKRRILTAKGRTSAAIGMWPVASEAASVVEAALRNHLPERALQQCVSVASDDPSATLFAELKQIMPQLKFLCLDPVHLAIVYNQAHWRKHSPGQAVLRIILNKFTKVSSDLNGAAWGAPYTGHQASSLSAAEGRAQSLIAGGGMQKRRAHKIIADLDANEPFVRKLEFIEALAALTSVYWEEVDRRTPAAPSKKLADVMANAAQHSRCEYIFNNLRMRHSLPARALPLLGSGTSPNEALHSEINRWFQNQPELYAQTLELQLGVNVIGKQMVHNSAMYAPTLRQLSSQTVAASVVCSFAISAAEWANHCASQAQEQRAPRKAQLPLALQRKAAEPLANKWTVDHKRMVVARKPAGQQQFIRTLKRPGAAKQRKRTPFSLVRKRS</sequence>
<dbReference type="EMBL" id="CAUYUJ010004466">
    <property type="protein sequence ID" value="CAK0809720.1"/>
    <property type="molecule type" value="Genomic_DNA"/>
</dbReference>
<feature type="compositionally biased region" description="Polar residues" evidence="1">
    <location>
        <begin position="94"/>
        <end position="109"/>
    </location>
</feature>
<protein>
    <submittedName>
        <fullName evidence="2">Uncharacterized protein</fullName>
    </submittedName>
</protein>
<reference evidence="2" key="1">
    <citation type="submission" date="2023-10" db="EMBL/GenBank/DDBJ databases">
        <authorList>
            <person name="Chen Y."/>
            <person name="Shah S."/>
            <person name="Dougan E. K."/>
            <person name="Thang M."/>
            <person name="Chan C."/>
        </authorList>
    </citation>
    <scope>NUCLEOTIDE SEQUENCE [LARGE SCALE GENOMIC DNA]</scope>
</reference>
<feature type="compositionally biased region" description="Polar residues" evidence="1">
    <location>
        <begin position="156"/>
        <end position="165"/>
    </location>
</feature>
<evidence type="ECO:0000256" key="1">
    <source>
        <dbReference type="SAM" id="MobiDB-lite"/>
    </source>
</evidence>
<dbReference type="PANTHER" id="PTHR45725">
    <property type="entry name" value="FORMIN HOMOLOGY 2 FAMILY MEMBER"/>
    <property type="match status" value="1"/>
</dbReference>
<keyword evidence="3" id="KW-1185">Reference proteome</keyword>
<feature type="compositionally biased region" description="Basic residues" evidence="1">
    <location>
        <begin position="2826"/>
        <end position="2840"/>
    </location>
</feature>
<feature type="compositionally biased region" description="Basic and acidic residues" evidence="1">
    <location>
        <begin position="138"/>
        <end position="152"/>
    </location>
</feature>
<comment type="caution">
    <text evidence="2">The sequence shown here is derived from an EMBL/GenBank/DDBJ whole genome shotgun (WGS) entry which is preliminary data.</text>
</comment>
<feature type="region of interest" description="Disordered" evidence="1">
    <location>
        <begin position="879"/>
        <end position="908"/>
    </location>
</feature>
<feature type="region of interest" description="Disordered" evidence="1">
    <location>
        <begin position="2820"/>
        <end position="2840"/>
    </location>
</feature>
<feature type="region of interest" description="Disordered" evidence="1">
    <location>
        <begin position="1458"/>
        <end position="1482"/>
    </location>
</feature>
<gene>
    <name evidence="2" type="ORF">PCOR1329_LOCUS14887</name>
</gene>
<feature type="region of interest" description="Disordered" evidence="1">
    <location>
        <begin position="1"/>
        <end position="303"/>
    </location>
</feature>
<proteinExistence type="predicted"/>
<evidence type="ECO:0000313" key="2">
    <source>
        <dbReference type="EMBL" id="CAK0809720.1"/>
    </source>
</evidence>
<organism evidence="2 3">
    <name type="scientific">Prorocentrum cordatum</name>
    <dbReference type="NCBI Taxonomy" id="2364126"/>
    <lineage>
        <taxon>Eukaryota</taxon>
        <taxon>Sar</taxon>
        <taxon>Alveolata</taxon>
        <taxon>Dinophyceae</taxon>
        <taxon>Prorocentrales</taxon>
        <taxon>Prorocentraceae</taxon>
        <taxon>Prorocentrum</taxon>
    </lineage>
</organism>
<feature type="compositionally biased region" description="Pro residues" evidence="1">
    <location>
        <begin position="239"/>
        <end position="248"/>
    </location>
</feature>
<name>A0ABN9R0S8_9DINO</name>
<feature type="compositionally biased region" description="Pro residues" evidence="1">
    <location>
        <begin position="78"/>
        <end position="87"/>
    </location>
</feature>
<feature type="compositionally biased region" description="Polar residues" evidence="1">
    <location>
        <begin position="38"/>
        <end position="48"/>
    </location>
</feature>
<feature type="compositionally biased region" description="Pro residues" evidence="1">
    <location>
        <begin position="175"/>
        <end position="184"/>
    </location>
</feature>
<dbReference type="InterPro" id="IPR051425">
    <property type="entry name" value="Formin_Homology"/>
</dbReference>
<feature type="compositionally biased region" description="Basic and acidic residues" evidence="1">
    <location>
        <begin position="186"/>
        <end position="201"/>
    </location>
</feature>
<feature type="compositionally biased region" description="Low complexity" evidence="1">
    <location>
        <begin position="229"/>
        <end position="238"/>
    </location>
</feature>
<dbReference type="Proteomes" id="UP001189429">
    <property type="component" value="Unassembled WGS sequence"/>
</dbReference>
<feature type="region of interest" description="Disordered" evidence="1">
    <location>
        <begin position="400"/>
        <end position="421"/>
    </location>
</feature>
<dbReference type="PANTHER" id="PTHR45725:SF18">
    <property type="entry name" value="ORC1-LIKE AAA ATPASE DOMAIN-CONTAINING PROTEIN"/>
    <property type="match status" value="1"/>
</dbReference>
<feature type="region of interest" description="Disordered" evidence="1">
    <location>
        <begin position="1964"/>
        <end position="1988"/>
    </location>
</feature>
<accession>A0ABN9R0S8</accession>
<evidence type="ECO:0000313" key="3">
    <source>
        <dbReference type="Proteomes" id="UP001189429"/>
    </source>
</evidence>
<feature type="compositionally biased region" description="Acidic residues" evidence="1">
    <location>
        <begin position="202"/>
        <end position="215"/>
    </location>
</feature>
<feature type="region of interest" description="Disordered" evidence="1">
    <location>
        <begin position="516"/>
        <end position="539"/>
    </location>
</feature>